<gene>
    <name evidence="1" type="ORF">HanXRQr2_Chr12g0555411</name>
</gene>
<dbReference type="Proteomes" id="UP000215914">
    <property type="component" value="Unassembled WGS sequence"/>
</dbReference>
<evidence type="ECO:0000313" key="2">
    <source>
        <dbReference type="Proteomes" id="UP000215914"/>
    </source>
</evidence>
<dbReference type="Gramene" id="mRNA:HanXRQr2_Chr12g0555411">
    <property type="protein sequence ID" value="CDS:HanXRQr2_Chr12g0555411.1"/>
    <property type="gene ID" value="HanXRQr2_Chr12g0555411"/>
</dbReference>
<reference evidence="1" key="1">
    <citation type="journal article" date="2017" name="Nature">
        <title>The sunflower genome provides insights into oil metabolism, flowering and Asterid evolution.</title>
        <authorList>
            <person name="Badouin H."/>
            <person name="Gouzy J."/>
            <person name="Grassa C.J."/>
            <person name="Murat F."/>
            <person name="Staton S.E."/>
            <person name="Cottret L."/>
            <person name="Lelandais-Briere C."/>
            <person name="Owens G.L."/>
            <person name="Carrere S."/>
            <person name="Mayjonade B."/>
            <person name="Legrand L."/>
            <person name="Gill N."/>
            <person name="Kane N.C."/>
            <person name="Bowers J.E."/>
            <person name="Hubner S."/>
            <person name="Bellec A."/>
            <person name="Berard A."/>
            <person name="Berges H."/>
            <person name="Blanchet N."/>
            <person name="Boniface M.C."/>
            <person name="Brunel D."/>
            <person name="Catrice O."/>
            <person name="Chaidir N."/>
            <person name="Claudel C."/>
            <person name="Donnadieu C."/>
            <person name="Faraut T."/>
            <person name="Fievet G."/>
            <person name="Helmstetter N."/>
            <person name="King M."/>
            <person name="Knapp S.J."/>
            <person name="Lai Z."/>
            <person name="Le Paslier M.C."/>
            <person name="Lippi Y."/>
            <person name="Lorenzon L."/>
            <person name="Mandel J.R."/>
            <person name="Marage G."/>
            <person name="Marchand G."/>
            <person name="Marquand E."/>
            <person name="Bret-Mestries E."/>
            <person name="Morien E."/>
            <person name="Nambeesan S."/>
            <person name="Nguyen T."/>
            <person name="Pegot-Espagnet P."/>
            <person name="Pouilly N."/>
            <person name="Raftis F."/>
            <person name="Sallet E."/>
            <person name="Schiex T."/>
            <person name="Thomas J."/>
            <person name="Vandecasteele C."/>
            <person name="Vares D."/>
            <person name="Vear F."/>
            <person name="Vautrin S."/>
            <person name="Crespi M."/>
            <person name="Mangin B."/>
            <person name="Burke J.M."/>
            <person name="Salse J."/>
            <person name="Munos S."/>
            <person name="Vincourt P."/>
            <person name="Rieseberg L.H."/>
            <person name="Langlade N.B."/>
        </authorList>
    </citation>
    <scope>NUCLEOTIDE SEQUENCE</scope>
    <source>
        <tissue evidence="1">Leaves</tissue>
    </source>
</reference>
<reference evidence="1" key="2">
    <citation type="submission" date="2020-06" db="EMBL/GenBank/DDBJ databases">
        <title>Helianthus annuus Genome sequencing and assembly Release 2.</title>
        <authorList>
            <person name="Gouzy J."/>
            <person name="Langlade N."/>
            <person name="Munos S."/>
        </authorList>
    </citation>
    <scope>NUCLEOTIDE SEQUENCE</scope>
    <source>
        <tissue evidence="1">Leaves</tissue>
    </source>
</reference>
<dbReference type="AlphaFoldDB" id="A0A9K3HIP0"/>
<organism evidence="1 2">
    <name type="scientific">Helianthus annuus</name>
    <name type="common">Common sunflower</name>
    <dbReference type="NCBI Taxonomy" id="4232"/>
    <lineage>
        <taxon>Eukaryota</taxon>
        <taxon>Viridiplantae</taxon>
        <taxon>Streptophyta</taxon>
        <taxon>Embryophyta</taxon>
        <taxon>Tracheophyta</taxon>
        <taxon>Spermatophyta</taxon>
        <taxon>Magnoliopsida</taxon>
        <taxon>eudicotyledons</taxon>
        <taxon>Gunneridae</taxon>
        <taxon>Pentapetalae</taxon>
        <taxon>asterids</taxon>
        <taxon>campanulids</taxon>
        <taxon>Asterales</taxon>
        <taxon>Asteraceae</taxon>
        <taxon>Asteroideae</taxon>
        <taxon>Heliantheae alliance</taxon>
        <taxon>Heliantheae</taxon>
        <taxon>Helianthus</taxon>
    </lineage>
</organism>
<proteinExistence type="predicted"/>
<keyword evidence="2" id="KW-1185">Reference proteome</keyword>
<sequence length="177" mass="19480">MGSKDDIGQRKPSDKAVGLHNSVVCGSSVVGSDELPLIKAVGLQNVLSPLVDEINSAVKHFKKDGPIASGPTVKPKGSGYFDVSRNVSGPGPSPNVNTKNSFGTLRDEKDCFDTDLGMWEREIEMVKKFVETNTRPKIEEYSSWSENMRKYYDGLTKVNGNEAEVESETDEMARFMK</sequence>
<accession>A0A9K3HIP0</accession>
<comment type="caution">
    <text evidence="1">The sequence shown here is derived from an EMBL/GenBank/DDBJ whole genome shotgun (WGS) entry which is preliminary data.</text>
</comment>
<protein>
    <submittedName>
        <fullName evidence="1">Uncharacterized protein</fullName>
    </submittedName>
</protein>
<evidence type="ECO:0000313" key="1">
    <source>
        <dbReference type="EMBL" id="KAF5779103.1"/>
    </source>
</evidence>
<name>A0A9K3HIP0_HELAN</name>
<dbReference type="EMBL" id="MNCJ02000327">
    <property type="protein sequence ID" value="KAF5779103.1"/>
    <property type="molecule type" value="Genomic_DNA"/>
</dbReference>